<dbReference type="HOGENOM" id="CLU_3426584_0_0_5"/>
<keyword evidence="2" id="KW-1185">Reference proteome</keyword>
<name>A3V1K2_9RHOB</name>
<evidence type="ECO:0000313" key="2">
    <source>
        <dbReference type="Proteomes" id="UP000004507"/>
    </source>
</evidence>
<organism evidence="1 2">
    <name type="scientific">Yoonia vestfoldensis SKA53</name>
    <dbReference type="NCBI Taxonomy" id="314232"/>
    <lineage>
        <taxon>Bacteria</taxon>
        <taxon>Pseudomonadati</taxon>
        <taxon>Pseudomonadota</taxon>
        <taxon>Alphaproteobacteria</taxon>
        <taxon>Rhodobacterales</taxon>
        <taxon>Paracoccaceae</taxon>
        <taxon>Yoonia</taxon>
    </lineage>
</organism>
<dbReference type="Proteomes" id="UP000004507">
    <property type="component" value="Unassembled WGS sequence"/>
</dbReference>
<dbReference type="STRING" id="314232.SKA53_09414"/>
<gene>
    <name evidence="1" type="ORF">SKA53_09414</name>
</gene>
<reference evidence="1 2" key="1">
    <citation type="submission" date="2006-01" db="EMBL/GenBank/DDBJ databases">
        <authorList>
            <person name="Hagstrom A."/>
            <person name="Ferriera S."/>
            <person name="Johnson J."/>
            <person name="Kravitz S."/>
            <person name="Halpern A."/>
            <person name="Remington K."/>
            <person name="Beeson K."/>
            <person name="Tran B."/>
            <person name="Rogers Y.-H."/>
            <person name="Friedman R."/>
            <person name="Venter J.C."/>
        </authorList>
    </citation>
    <scope>NUCLEOTIDE SEQUENCE [LARGE SCALE GENOMIC DNA]</scope>
    <source>
        <strain evidence="1 2">SKA53</strain>
    </source>
</reference>
<evidence type="ECO:0000313" key="1">
    <source>
        <dbReference type="EMBL" id="EAQ07931.1"/>
    </source>
</evidence>
<proteinExistence type="predicted"/>
<dbReference type="AlphaFoldDB" id="A3V1K2"/>
<sequence>MHDALIKIMVVLMLQMLGFLG</sequence>
<protein>
    <submittedName>
        <fullName evidence="1">Uncharacterized protein</fullName>
    </submittedName>
</protein>
<accession>A3V1K2</accession>
<comment type="caution">
    <text evidence="1">The sequence shown here is derived from an EMBL/GenBank/DDBJ whole genome shotgun (WGS) entry which is preliminary data.</text>
</comment>
<dbReference type="EMBL" id="AAMS01000001">
    <property type="protein sequence ID" value="EAQ07931.1"/>
    <property type="molecule type" value="Genomic_DNA"/>
</dbReference>